<evidence type="ECO:0000313" key="8">
    <source>
        <dbReference type="Proteomes" id="UP000663829"/>
    </source>
</evidence>
<keyword evidence="2" id="KW-0677">Repeat</keyword>
<evidence type="ECO:0000256" key="2">
    <source>
        <dbReference type="ARBA" id="ARBA00022737"/>
    </source>
</evidence>
<dbReference type="Proteomes" id="UP000663829">
    <property type="component" value="Unassembled WGS sequence"/>
</dbReference>
<dbReference type="PANTHER" id="PTHR45739">
    <property type="entry name" value="MATRIX PROTEIN, PUTATIVE-RELATED"/>
    <property type="match status" value="1"/>
</dbReference>
<evidence type="ECO:0000256" key="1">
    <source>
        <dbReference type="ARBA" id="ARBA00022729"/>
    </source>
</evidence>
<keyword evidence="4" id="KW-1133">Transmembrane helix</keyword>
<evidence type="ECO:0000259" key="5">
    <source>
        <dbReference type="Pfam" id="PF03160"/>
    </source>
</evidence>
<sequence length="1363" mass="158601">KIIISIQNDEKNVLVQSNQQPIGISFFIQLSPNTFGRLISNEDLGIVDLDFVNRFDIVTKPKCGRLVDDEQNDIETFTKNDKISYVVNKNYEICFDMFDWFEFILENEEEKKRRFVIEWSMTVFTKSHMNVTNIETKIHIPVIKIGSLKQSSMITCRTRSNIISSDLDTFNYLYNERLIFDVGESIKICTIILNLHMKNKMSAFYVDLVDWNYTMSNNKPIEINFVQNDLVVEFDDDMIYITDEMKLLSIPIIVHRHHHPSDHSQAEAIFYCYTEQQYTGNSLVSPIRSPAILVRVSLNSTNEQHFGFCNIDLRKNNFYSKITQSFLVRLSTYSDNIRIGRKGTTFVVFNIPQNMSNRFECQTIIKNVNSDIGFVQIQINRMMTNISKSLAIKCTTIRSRKAKPFIDYTPISRNIRFNSNEQIQTCTIPIIHRNHHSTRSFDVLLYDSSNDCSLINPDRVVINIIDRFININQSIIEFGKVKPIIVKENSSMVFVPIQRKGNVFVQSSVICFTKSATATQNQDYIGRPLNNSSRIHFQIGEQMKLCRIELINDQIAESMEYFQVLLADANSAILGRYKKTIVQIENDNDDLTTFELKYNNNSCIQAPTIIDTVTKATVRIERKGDLKRSVELFVQTKDGTALAAIDYIPINKYLIFKPNIKLINVDIDIIYNLNRTKDQKLFNFIIQIQSVEICIDNMENDDRVKKSDYISDAYHLQLNKNMIYNEQFEILPIIMLLDDKKNSHQQILTYGQPLMCVSACNPRHPSYKFIRFFCVHSKSEILSYQWELSMPHENYDTHSLFRRLSKHKMFSTNTSILNTFYFGPKYRIRCLIYTDKYSIPLQSSIITIDDTILQCPPPHIRSSLIFVTLPGQFETFVQLSVEIPHIHGTYPMLALTSTIDFNNRSYLNTQQHCKKPIPSSSIVNVTCKWNFQALFTLDDLINNCHTRILISKNKSYSIELPFYYQYVGINSTTSLQRYTLRIPLKYKTLSTSKYSIKQFQLSNIHIDSNGVLHYFITINLTKPFELLQYKLQPQLLSSNRTLSFIVQLLPNTTTWHIQSNEINFDYSGFYLFELCSSDKCIQYPIQFQLETISPLFNSASSIGTSFILTLPFPVTLSIPFNILNLQINEYSSQDEIVGILLWNTTLLDKKYMKLKIYEINLCQILKRVECDYNNRLIIQQFYNYSLTLNTDLIYDTLKLNTLLLGNNYGRWYILVKFTLINLKTLTSINGTNIQSFYLKDTTIQIPPSILSSHDDNNNGKIILKQSNYRLIKIWLIILLILILSIFLSFIIYHRERRRIKSEKHKKNCKTKKQYDFSSSDEDNNGKNVHDAMIEKFQTGDLTTKVILLNYRAKIPLMEAGTDV</sequence>
<accession>A0A813ZUE3</accession>
<proteinExistence type="predicted"/>
<keyword evidence="1" id="KW-0732">Signal</keyword>
<dbReference type="OrthoDB" id="430044at2759"/>
<feature type="transmembrane region" description="Helical" evidence="4">
    <location>
        <begin position="1273"/>
        <end position="1292"/>
    </location>
</feature>
<dbReference type="InterPro" id="IPR051561">
    <property type="entry name" value="FRAS1_ECM"/>
</dbReference>
<organism evidence="6 8">
    <name type="scientific">Didymodactylos carnosus</name>
    <dbReference type="NCBI Taxonomy" id="1234261"/>
    <lineage>
        <taxon>Eukaryota</taxon>
        <taxon>Metazoa</taxon>
        <taxon>Spiralia</taxon>
        <taxon>Gnathifera</taxon>
        <taxon>Rotifera</taxon>
        <taxon>Eurotatoria</taxon>
        <taxon>Bdelloidea</taxon>
        <taxon>Philodinida</taxon>
        <taxon>Philodinidae</taxon>
        <taxon>Didymodactylos</taxon>
    </lineage>
</organism>
<dbReference type="EMBL" id="CAJOBC010001592">
    <property type="protein sequence ID" value="CAF3687179.1"/>
    <property type="molecule type" value="Genomic_DNA"/>
</dbReference>
<gene>
    <name evidence="6" type="ORF">GPM918_LOCUS8857</name>
    <name evidence="7" type="ORF">SRO942_LOCUS8858</name>
</gene>
<dbReference type="PANTHER" id="PTHR45739:SF1">
    <property type="entry name" value="EXTRACELLULAR MATRIX ORGANIZING PROTEIN FRAS1"/>
    <property type="match status" value="1"/>
</dbReference>
<dbReference type="GO" id="GO:0007154">
    <property type="term" value="P:cell communication"/>
    <property type="evidence" value="ECO:0007669"/>
    <property type="project" value="InterPro"/>
</dbReference>
<evidence type="ECO:0000313" key="7">
    <source>
        <dbReference type="EMBL" id="CAF3687179.1"/>
    </source>
</evidence>
<dbReference type="InterPro" id="IPR038081">
    <property type="entry name" value="CalX-like_sf"/>
</dbReference>
<feature type="non-terminal residue" evidence="6">
    <location>
        <position position="1"/>
    </location>
</feature>
<dbReference type="InterPro" id="IPR003644">
    <property type="entry name" value="Calx_beta"/>
</dbReference>
<reference evidence="6" key="1">
    <citation type="submission" date="2021-02" db="EMBL/GenBank/DDBJ databases">
        <authorList>
            <person name="Nowell W R."/>
        </authorList>
    </citation>
    <scope>NUCLEOTIDE SEQUENCE</scope>
</reference>
<feature type="domain" description="Calx-beta" evidence="5">
    <location>
        <begin position="481"/>
        <end position="586"/>
    </location>
</feature>
<dbReference type="EMBL" id="CAJNOQ010001592">
    <property type="protein sequence ID" value="CAF0905332.1"/>
    <property type="molecule type" value="Genomic_DNA"/>
</dbReference>
<dbReference type="Gene3D" id="2.60.40.2030">
    <property type="match status" value="3"/>
</dbReference>
<keyword evidence="3" id="KW-0106">Calcium</keyword>
<name>A0A813ZUE3_9BILA</name>
<comment type="caution">
    <text evidence="6">The sequence shown here is derived from an EMBL/GenBank/DDBJ whole genome shotgun (WGS) entry which is preliminary data.</text>
</comment>
<dbReference type="SUPFAM" id="SSF141072">
    <property type="entry name" value="CalX-like"/>
    <property type="match status" value="3"/>
</dbReference>
<keyword evidence="8" id="KW-1185">Reference proteome</keyword>
<dbReference type="Proteomes" id="UP000681722">
    <property type="component" value="Unassembled WGS sequence"/>
</dbReference>
<feature type="domain" description="Calx-beta" evidence="5">
    <location>
        <begin position="367"/>
        <end position="466"/>
    </location>
</feature>
<dbReference type="GO" id="GO:0016020">
    <property type="term" value="C:membrane"/>
    <property type="evidence" value="ECO:0007669"/>
    <property type="project" value="InterPro"/>
</dbReference>
<protein>
    <recommendedName>
        <fullName evidence="5">Calx-beta domain-containing protein</fullName>
    </recommendedName>
</protein>
<keyword evidence="4" id="KW-0472">Membrane</keyword>
<evidence type="ECO:0000256" key="4">
    <source>
        <dbReference type="SAM" id="Phobius"/>
    </source>
</evidence>
<dbReference type="Pfam" id="PF03160">
    <property type="entry name" value="Calx-beta"/>
    <property type="match status" value="3"/>
</dbReference>
<evidence type="ECO:0000256" key="3">
    <source>
        <dbReference type="ARBA" id="ARBA00022837"/>
    </source>
</evidence>
<feature type="domain" description="Calx-beta" evidence="5">
    <location>
        <begin position="610"/>
        <end position="679"/>
    </location>
</feature>
<keyword evidence="4" id="KW-0812">Transmembrane</keyword>
<evidence type="ECO:0000313" key="6">
    <source>
        <dbReference type="EMBL" id="CAF0905332.1"/>
    </source>
</evidence>
<dbReference type="GO" id="GO:0009653">
    <property type="term" value="P:anatomical structure morphogenesis"/>
    <property type="evidence" value="ECO:0007669"/>
    <property type="project" value="TreeGrafter"/>
</dbReference>